<keyword evidence="4" id="KW-0812">Transmembrane</keyword>
<feature type="transmembrane region" description="Helical" evidence="4">
    <location>
        <begin position="12"/>
        <end position="33"/>
    </location>
</feature>
<dbReference type="InterPro" id="IPR006665">
    <property type="entry name" value="OmpA-like"/>
</dbReference>
<gene>
    <name evidence="6" type="ORF">C666_15430</name>
</gene>
<evidence type="ECO:0000259" key="5">
    <source>
        <dbReference type="PROSITE" id="PS51123"/>
    </source>
</evidence>
<dbReference type="InterPro" id="IPR006664">
    <property type="entry name" value="OMP_bac"/>
</dbReference>
<sequence length="161" mass="16755">MFDQEDSELGVVMGVVFGIIALVIAFVIGLGVYQLRSGQTSAPVAVVEDIFVDVVEVGEPLVKIYFDLGQTALPSAAPEQIATVVAALEAAPAANVLLSGYHDETGGATVNAEVAKQRALSVRDALIAAGVPQARVAMRRPAVTLGGDDATEARRVEVRVQ</sequence>
<keyword evidence="4" id="KW-1133">Transmembrane helix</keyword>
<name>N6YZT6_THAL4</name>
<dbReference type="Gene3D" id="3.30.1330.60">
    <property type="entry name" value="OmpA-like domain"/>
    <property type="match status" value="1"/>
</dbReference>
<evidence type="ECO:0000256" key="1">
    <source>
        <dbReference type="ARBA" id="ARBA00004370"/>
    </source>
</evidence>
<protein>
    <recommendedName>
        <fullName evidence="5">OmpA-like domain-containing protein</fullName>
    </recommendedName>
</protein>
<organism evidence="6 7">
    <name type="scientific">Thauera linaloolentis (strain DSM 12138 / JCM 21573 / CCUG 41526 / CIP 105981 / IAM 15112 / NBRC 102519 / 47Lol)</name>
    <dbReference type="NCBI Taxonomy" id="1123367"/>
    <lineage>
        <taxon>Bacteria</taxon>
        <taxon>Pseudomonadati</taxon>
        <taxon>Pseudomonadota</taxon>
        <taxon>Betaproteobacteria</taxon>
        <taxon>Rhodocyclales</taxon>
        <taxon>Zoogloeaceae</taxon>
        <taxon>Thauera</taxon>
    </lineage>
</organism>
<evidence type="ECO:0000256" key="3">
    <source>
        <dbReference type="PROSITE-ProRule" id="PRU00473"/>
    </source>
</evidence>
<reference evidence="6 7" key="1">
    <citation type="submission" date="2012-09" db="EMBL/GenBank/DDBJ databases">
        <title>Draft Genome Sequences of 6 Strains from Genus Thauera.</title>
        <authorList>
            <person name="Liu B."/>
            <person name="Shapleigh J.P."/>
            <person name="Frostegard A.H."/>
        </authorList>
    </citation>
    <scope>NUCLEOTIDE SEQUENCE [LARGE SCALE GENOMIC DNA]</scope>
    <source>
        <strain evidence="7">47Lol / DSM 12138</strain>
    </source>
</reference>
<keyword evidence="2 3" id="KW-0472">Membrane</keyword>
<comment type="subcellular location">
    <subcellularLocation>
        <location evidence="1">Membrane</location>
    </subcellularLocation>
</comment>
<feature type="domain" description="OmpA-like" evidence="5">
    <location>
        <begin position="53"/>
        <end position="161"/>
    </location>
</feature>
<dbReference type="STRING" id="1123367.GCA_000621305_00368"/>
<dbReference type="PROSITE" id="PS51123">
    <property type="entry name" value="OMPA_2"/>
    <property type="match status" value="1"/>
</dbReference>
<dbReference type="AlphaFoldDB" id="N6YZT6"/>
<comment type="caution">
    <text evidence="6">The sequence shown here is derived from an EMBL/GenBank/DDBJ whole genome shotgun (WGS) entry which is preliminary data.</text>
</comment>
<dbReference type="SUPFAM" id="SSF103088">
    <property type="entry name" value="OmpA-like"/>
    <property type="match status" value="1"/>
</dbReference>
<evidence type="ECO:0000256" key="4">
    <source>
        <dbReference type="SAM" id="Phobius"/>
    </source>
</evidence>
<dbReference type="EMBL" id="AMXE01000076">
    <property type="protein sequence ID" value="ENO85394.1"/>
    <property type="molecule type" value="Genomic_DNA"/>
</dbReference>
<evidence type="ECO:0000256" key="2">
    <source>
        <dbReference type="ARBA" id="ARBA00023136"/>
    </source>
</evidence>
<keyword evidence="7" id="KW-1185">Reference proteome</keyword>
<dbReference type="Pfam" id="PF00691">
    <property type="entry name" value="OmpA"/>
    <property type="match status" value="1"/>
</dbReference>
<dbReference type="GO" id="GO:0016020">
    <property type="term" value="C:membrane"/>
    <property type="evidence" value="ECO:0007669"/>
    <property type="project" value="UniProtKB-SubCell"/>
</dbReference>
<dbReference type="OrthoDB" id="8526920at2"/>
<dbReference type="eggNOG" id="COG2885">
    <property type="taxonomic scope" value="Bacteria"/>
</dbReference>
<proteinExistence type="predicted"/>
<evidence type="ECO:0000313" key="6">
    <source>
        <dbReference type="EMBL" id="ENO85394.1"/>
    </source>
</evidence>
<accession>N6YZT6</accession>
<dbReference type="InterPro" id="IPR036737">
    <property type="entry name" value="OmpA-like_sf"/>
</dbReference>
<dbReference type="Proteomes" id="UP000013232">
    <property type="component" value="Unassembled WGS sequence"/>
</dbReference>
<dbReference type="RefSeq" id="WP_004342698.1">
    <property type="nucleotide sequence ID" value="NZ_AMXE01000076.1"/>
</dbReference>
<evidence type="ECO:0000313" key="7">
    <source>
        <dbReference type="Proteomes" id="UP000013232"/>
    </source>
</evidence>
<dbReference type="PRINTS" id="PR01021">
    <property type="entry name" value="OMPADOMAIN"/>
</dbReference>